<keyword evidence="5" id="KW-1185">Reference proteome</keyword>
<dbReference type="SUPFAM" id="SSF55383">
    <property type="entry name" value="Copper amine oxidase, domain N"/>
    <property type="match status" value="1"/>
</dbReference>
<feature type="domain" description="Cell wall hydrolase SleB" evidence="2">
    <location>
        <begin position="171"/>
        <end position="269"/>
    </location>
</feature>
<dbReference type="Proteomes" id="UP000607645">
    <property type="component" value="Unassembled WGS sequence"/>
</dbReference>
<dbReference type="InterPro" id="IPR036582">
    <property type="entry name" value="Mao_N_sf"/>
</dbReference>
<dbReference type="InterPro" id="IPR011105">
    <property type="entry name" value="Cell_wall_hydrolase_SleB"/>
</dbReference>
<evidence type="ECO:0000313" key="5">
    <source>
        <dbReference type="Proteomes" id="UP000607645"/>
    </source>
</evidence>
<sequence>MKKRVLSAVLCLTMVIALAGQATAVESPSIRLDGETLPMETAPVVINRTTYVCYWSVVRAMYPDATAAWENGQAVVRAEGLTLTIQLGAKYLVANGRYLYFPDGVQVRDGNILVPVRTLAHALGADVTWDSGSGAVELRSGTGPILSGDQYYNADNLYWLSHIIYAESGNQPLDGKIAVGNVVLNRMNSPMFPNTVYGVVFQRNQFTPVANGSIYLEPNEESVAAAKLCMDGANTAGSSLYFVNPRTAPNSWASRNRPYVATIGAHAFFG</sequence>
<proteinExistence type="predicted"/>
<name>A0A8J6MBU6_9FIRM</name>
<feature type="chain" id="PRO_5035239580" evidence="1">
    <location>
        <begin position="25"/>
        <end position="270"/>
    </location>
</feature>
<gene>
    <name evidence="4" type="ORF">H8S62_03715</name>
</gene>
<reference evidence="4" key="1">
    <citation type="submission" date="2020-08" db="EMBL/GenBank/DDBJ databases">
        <title>Genome public.</title>
        <authorList>
            <person name="Liu C."/>
            <person name="Sun Q."/>
        </authorList>
    </citation>
    <scope>NUCLEOTIDE SEQUENCE</scope>
    <source>
        <strain evidence="4">NSJ-52</strain>
    </source>
</reference>
<dbReference type="InterPro" id="IPR012854">
    <property type="entry name" value="Cu_amine_oxidase-like_N"/>
</dbReference>
<dbReference type="Gene3D" id="6.20.240.60">
    <property type="match status" value="1"/>
</dbReference>
<dbReference type="InterPro" id="IPR042047">
    <property type="entry name" value="SleB_dom1"/>
</dbReference>
<dbReference type="RefSeq" id="WP_155149347.1">
    <property type="nucleotide sequence ID" value="NZ_JACOPQ010000002.1"/>
</dbReference>
<evidence type="ECO:0000259" key="3">
    <source>
        <dbReference type="Pfam" id="PF07833"/>
    </source>
</evidence>
<dbReference type="Pfam" id="PF07833">
    <property type="entry name" value="Cu_amine_oxidN1"/>
    <property type="match status" value="1"/>
</dbReference>
<keyword evidence="4" id="KW-0378">Hydrolase</keyword>
<organism evidence="4 5">
    <name type="scientific">Lawsonibacter faecis</name>
    <dbReference type="NCBI Taxonomy" id="2763052"/>
    <lineage>
        <taxon>Bacteria</taxon>
        <taxon>Bacillati</taxon>
        <taxon>Bacillota</taxon>
        <taxon>Clostridia</taxon>
        <taxon>Eubacteriales</taxon>
        <taxon>Oscillospiraceae</taxon>
        <taxon>Lawsonibacter</taxon>
    </lineage>
</organism>
<dbReference type="GO" id="GO:0016787">
    <property type="term" value="F:hydrolase activity"/>
    <property type="evidence" value="ECO:0007669"/>
    <property type="project" value="UniProtKB-KW"/>
</dbReference>
<protein>
    <submittedName>
        <fullName evidence="4">Cell wall hydrolase</fullName>
    </submittedName>
</protein>
<dbReference type="Pfam" id="PF07486">
    <property type="entry name" value="Hydrolase_2"/>
    <property type="match status" value="1"/>
</dbReference>
<comment type="caution">
    <text evidence="4">The sequence shown here is derived from an EMBL/GenBank/DDBJ whole genome shotgun (WGS) entry which is preliminary data.</text>
</comment>
<accession>A0A8J6MBU6</accession>
<dbReference type="EMBL" id="JACOPQ010000002">
    <property type="protein sequence ID" value="MBC5736116.1"/>
    <property type="molecule type" value="Genomic_DNA"/>
</dbReference>
<evidence type="ECO:0000259" key="2">
    <source>
        <dbReference type="Pfam" id="PF07486"/>
    </source>
</evidence>
<keyword evidence="1" id="KW-0732">Signal</keyword>
<evidence type="ECO:0000313" key="4">
    <source>
        <dbReference type="EMBL" id="MBC5736116.1"/>
    </source>
</evidence>
<feature type="signal peptide" evidence="1">
    <location>
        <begin position="1"/>
        <end position="24"/>
    </location>
</feature>
<dbReference type="Gene3D" id="1.10.10.2520">
    <property type="entry name" value="Cell wall hydrolase SleB, domain 1"/>
    <property type="match status" value="1"/>
</dbReference>
<evidence type="ECO:0000256" key="1">
    <source>
        <dbReference type="SAM" id="SignalP"/>
    </source>
</evidence>
<dbReference type="AlphaFoldDB" id="A0A8J6MBU6"/>
<feature type="domain" description="Copper amine oxidase-like N-terminal" evidence="3">
    <location>
        <begin position="32"/>
        <end position="137"/>
    </location>
</feature>